<name>A0A2P8HPT1_CHINA</name>
<dbReference type="Proteomes" id="UP000240971">
    <property type="component" value="Unassembled WGS sequence"/>
</dbReference>
<gene>
    <name evidence="1" type="ORF">CLV51_1021058</name>
</gene>
<dbReference type="AlphaFoldDB" id="A0A2P8HPT1"/>
<sequence>MKKYTLTIICEFLNEMGVLVNHTLKTEALMAPQLEDKFMFISKYHFKPIVIRIKQIINALTESPYEELVCAGEEVDELNNIKEVFYHTWVMADEKK</sequence>
<accession>A0A2P8HPT1</accession>
<dbReference type="EMBL" id="PYAW01000002">
    <property type="protein sequence ID" value="PSL48194.1"/>
    <property type="molecule type" value="Genomic_DNA"/>
</dbReference>
<evidence type="ECO:0000313" key="2">
    <source>
        <dbReference type="Proteomes" id="UP000240971"/>
    </source>
</evidence>
<protein>
    <submittedName>
        <fullName evidence="1">Uncharacterized protein</fullName>
    </submittedName>
</protein>
<proteinExistence type="predicted"/>
<comment type="caution">
    <text evidence="1">The sequence shown here is derived from an EMBL/GenBank/DDBJ whole genome shotgun (WGS) entry which is preliminary data.</text>
</comment>
<keyword evidence="2" id="KW-1185">Reference proteome</keyword>
<reference evidence="1 2" key="1">
    <citation type="submission" date="2018-03" db="EMBL/GenBank/DDBJ databases">
        <title>Genomic Encyclopedia of Archaeal and Bacterial Type Strains, Phase II (KMG-II): from individual species to whole genera.</title>
        <authorList>
            <person name="Goeker M."/>
        </authorList>
    </citation>
    <scope>NUCLEOTIDE SEQUENCE [LARGE SCALE GENOMIC DNA]</scope>
    <source>
        <strain evidence="1 2">DSM 24859</strain>
    </source>
</reference>
<dbReference type="InterPro" id="IPR045996">
    <property type="entry name" value="DUF5952"/>
</dbReference>
<dbReference type="RefSeq" id="WP_106528592.1">
    <property type="nucleotide sequence ID" value="NZ_PYAW01000002.1"/>
</dbReference>
<evidence type="ECO:0000313" key="1">
    <source>
        <dbReference type="EMBL" id="PSL48194.1"/>
    </source>
</evidence>
<dbReference type="OrthoDB" id="673656at2"/>
<dbReference type="Pfam" id="PF19377">
    <property type="entry name" value="DUF5952"/>
    <property type="match status" value="1"/>
</dbReference>
<organism evidence="1 2">
    <name type="scientific">Chitinophaga niastensis</name>
    <dbReference type="NCBI Taxonomy" id="536980"/>
    <lineage>
        <taxon>Bacteria</taxon>
        <taxon>Pseudomonadati</taxon>
        <taxon>Bacteroidota</taxon>
        <taxon>Chitinophagia</taxon>
        <taxon>Chitinophagales</taxon>
        <taxon>Chitinophagaceae</taxon>
        <taxon>Chitinophaga</taxon>
    </lineage>
</organism>